<keyword evidence="2" id="KW-0812">Transmembrane</keyword>
<feature type="transmembrane region" description="Helical" evidence="2">
    <location>
        <begin position="110"/>
        <end position="137"/>
    </location>
</feature>
<evidence type="ECO:0000313" key="4">
    <source>
        <dbReference type="Proteomes" id="UP000298030"/>
    </source>
</evidence>
<feature type="region of interest" description="Disordered" evidence="1">
    <location>
        <begin position="74"/>
        <end position="98"/>
    </location>
</feature>
<proteinExistence type="predicted"/>
<keyword evidence="2" id="KW-1133">Transmembrane helix</keyword>
<keyword evidence="2" id="KW-0472">Membrane</keyword>
<evidence type="ECO:0000256" key="2">
    <source>
        <dbReference type="SAM" id="Phobius"/>
    </source>
</evidence>
<evidence type="ECO:0000256" key="1">
    <source>
        <dbReference type="SAM" id="MobiDB-lite"/>
    </source>
</evidence>
<evidence type="ECO:0000313" key="3">
    <source>
        <dbReference type="EMBL" id="TEB26198.1"/>
    </source>
</evidence>
<dbReference type="OrthoDB" id="3006091at2759"/>
<dbReference type="Proteomes" id="UP000298030">
    <property type="component" value="Unassembled WGS sequence"/>
</dbReference>
<reference evidence="3 4" key="1">
    <citation type="journal article" date="2019" name="Nat. Ecol. Evol.">
        <title>Megaphylogeny resolves global patterns of mushroom evolution.</title>
        <authorList>
            <person name="Varga T."/>
            <person name="Krizsan K."/>
            <person name="Foldi C."/>
            <person name="Dima B."/>
            <person name="Sanchez-Garcia M."/>
            <person name="Sanchez-Ramirez S."/>
            <person name="Szollosi G.J."/>
            <person name="Szarkandi J.G."/>
            <person name="Papp V."/>
            <person name="Albert L."/>
            <person name="Andreopoulos W."/>
            <person name="Angelini C."/>
            <person name="Antonin V."/>
            <person name="Barry K.W."/>
            <person name="Bougher N.L."/>
            <person name="Buchanan P."/>
            <person name="Buyck B."/>
            <person name="Bense V."/>
            <person name="Catcheside P."/>
            <person name="Chovatia M."/>
            <person name="Cooper J."/>
            <person name="Damon W."/>
            <person name="Desjardin D."/>
            <person name="Finy P."/>
            <person name="Geml J."/>
            <person name="Haridas S."/>
            <person name="Hughes K."/>
            <person name="Justo A."/>
            <person name="Karasinski D."/>
            <person name="Kautmanova I."/>
            <person name="Kiss B."/>
            <person name="Kocsube S."/>
            <person name="Kotiranta H."/>
            <person name="LaButti K.M."/>
            <person name="Lechner B.E."/>
            <person name="Liimatainen K."/>
            <person name="Lipzen A."/>
            <person name="Lukacs Z."/>
            <person name="Mihaltcheva S."/>
            <person name="Morgado L.N."/>
            <person name="Niskanen T."/>
            <person name="Noordeloos M.E."/>
            <person name="Ohm R.A."/>
            <person name="Ortiz-Santana B."/>
            <person name="Ovrebo C."/>
            <person name="Racz N."/>
            <person name="Riley R."/>
            <person name="Savchenko A."/>
            <person name="Shiryaev A."/>
            <person name="Soop K."/>
            <person name="Spirin V."/>
            <person name="Szebenyi C."/>
            <person name="Tomsovsky M."/>
            <person name="Tulloss R.E."/>
            <person name="Uehling J."/>
            <person name="Grigoriev I.V."/>
            <person name="Vagvolgyi C."/>
            <person name="Papp T."/>
            <person name="Martin F.M."/>
            <person name="Miettinen O."/>
            <person name="Hibbett D.S."/>
            <person name="Nagy L.G."/>
        </authorList>
    </citation>
    <scope>NUCLEOTIDE SEQUENCE [LARGE SCALE GENOMIC DNA]</scope>
    <source>
        <strain evidence="3 4">FP101781</strain>
    </source>
</reference>
<feature type="transmembrane region" description="Helical" evidence="2">
    <location>
        <begin position="183"/>
        <end position="205"/>
    </location>
</feature>
<organism evidence="3 4">
    <name type="scientific">Coprinellus micaceus</name>
    <name type="common">Glistening ink-cap mushroom</name>
    <name type="synonym">Coprinus micaceus</name>
    <dbReference type="NCBI Taxonomy" id="71717"/>
    <lineage>
        <taxon>Eukaryota</taxon>
        <taxon>Fungi</taxon>
        <taxon>Dikarya</taxon>
        <taxon>Basidiomycota</taxon>
        <taxon>Agaricomycotina</taxon>
        <taxon>Agaricomycetes</taxon>
        <taxon>Agaricomycetidae</taxon>
        <taxon>Agaricales</taxon>
        <taxon>Agaricineae</taxon>
        <taxon>Psathyrellaceae</taxon>
        <taxon>Coprinellus</taxon>
    </lineage>
</organism>
<feature type="compositionally biased region" description="Basic residues" evidence="1">
    <location>
        <begin position="85"/>
        <end position="94"/>
    </location>
</feature>
<gene>
    <name evidence="3" type="ORF">FA13DRAFT_1096049</name>
</gene>
<comment type="caution">
    <text evidence="3">The sequence shown here is derived from an EMBL/GenBank/DDBJ whole genome shotgun (WGS) entry which is preliminary data.</text>
</comment>
<dbReference type="AlphaFoldDB" id="A0A4Y7SX36"/>
<protein>
    <submittedName>
        <fullName evidence="3">Uncharacterized protein</fullName>
    </submittedName>
</protein>
<accession>A0A4Y7SX36</accession>
<keyword evidence="4" id="KW-1185">Reference proteome</keyword>
<name>A0A4Y7SX36_COPMI</name>
<sequence length="251" mass="26599">MYLKACQPHGSISRLLPTLPPFLGSGSHSRLIMPPTPASNPLSHYEELMSTEKHYPATSSPSIHNIPPCSTNQNDCESGSPFHSHSSHCSHHQHNSQWNHGSKASRARRFLFPVLFIILTLGVLMTIRCASGASGYLPSWASSLGLSSAADSGSGAIESLIKRAGEAAADTGSGGNVFVEKKYYLIAIFVGLVVVVILGIMLSAWCCKGVFQNPLCCPCYLCACCGGLACLECIGCGLCAEGFEQVATDGY</sequence>
<dbReference type="EMBL" id="QPFP01000050">
    <property type="protein sequence ID" value="TEB26198.1"/>
    <property type="molecule type" value="Genomic_DNA"/>
</dbReference>